<accession>A0ABW4T735</accession>
<comment type="caution">
    <text evidence="2">The sequence shown here is derived from an EMBL/GenBank/DDBJ whole genome shotgun (WGS) entry which is preliminary data.</text>
</comment>
<gene>
    <name evidence="2" type="ORF">ACFSKW_36140</name>
</gene>
<evidence type="ECO:0000313" key="2">
    <source>
        <dbReference type="EMBL" id="MFD1936915.1"/>
    </source>
</evidence>
<organism evidence="2 3">
    <name type="scientific">Nonomuraea mangrovi</name>
    <dbReference type="NCBI Taxonomy" id="2316207"/>
    <lineage>
        <taxon>Bacteria</taxon>
        <taxon>Bacillati</taxon>
        <taxon>Actinomycetota</taxon>
        <taxon>Actinomycetes</taxon>
        <taxon>Streptosporangiales</taxon>
        <taxon>Streptosporangiaceae</taxon>
        <taxon>Nonomuraea</taxon>
    </lineage>
</organism>
<dbReference type="RefSeq" id="WP_379577634.1">
    <property type="nucleotide sequence ID" value="NZ_JBHUFV010000054.1"/>
</dbReference>
<proteinExistence type="predicted"/>
<keyword evidence="3" id="KW-1185">Reference proteome</keyword>
<evidence type="ECO:0000256" key="1">
    <source>
        <dbReference type="SAM" id="MobiDB-lite"/>
    </source>
</evidence>
<dbReference type="Proteomes" id="UP001597368">
    <property type="component" value="Unassembled WGS sequence"/>
</dbReference>
<evidence type="ECO:0000313" key="3">
    <source>
        <dbReference type="Proteomes" id="UP001597368"/>
    </source>
</evidence>
<reference evidence="3" key="1">
    <citation type="journal article" date="2019" name="Int. J. Syst. Evol. Microbiol.">
        <title>The Global Catalogue of Microorganisms (GCM) 10K type strain sequencing project: providing services to taxonomists for standard genome sequencing and annotation.</title>
        <authorList>
            <consortium name="The Broad Institute Genomics Platform"/>
            <consortium name="The Broad Institute Genome Sequencing Center for Infectious Disease"/>
            <person name="Wu L."/>
            <person name="Ma J."/>
        </authorList>
    </citation>
    <scope>NUCLEOTIDE SEQUENCE [LARGE SCALE GENOMIC DNA]</scope>
    <source>
        <strain evidence="3">ICMP 6774ER</strain>
    </source>
</reference>
<protein>
    <submittedName>
        <fullName evidence="2">Uncharacterized protein</fullName>
    </submittedName>
</protein>
<name>A0ABW4T735_9ACTN</name>
<feature type="region of interest" description="Disordered" evidence="1">
    <location>
        <begin position="218"/>
        <end position="240"/>
    </location>
</feature>
<dbReference type="EMBL" id="JBHUFV010000054">
    <property type="protein sequence ID" value="MFD1936915.1"/>
    <property type="molecule type" value="Genomic_DNA"/>
</dbReference>
<sequence>MNSEAVARLRMEASRADYPSMARLARALYETGLGPREVLRECYGVTFPEELFVVVDAGLWSLDLLAYFTDQPWELAIPPDRGGPADTPGSMADTESLIVARDPDLMPLLQIPAAQAHEEDRIVCYRLEELRAGRPTVFCLGAEAYPSGQVREGEAVRCGESMLAVLYEEHAASLRSLEEEVHRPWNRGAGSVSWDEVEQARESLALVAELRRRAVVKDDGAGLQPHPATPAGPRIGPAGR</sequence>